<organism evidence="1 2">
    <name type="scientific">Helianthus annuus</name>
    <name type="common">Common sunflower</name>
    <dbReference type="NCBI Taxonomy" id="4232"/>
    <lineage>
        <taxon>Eukaryota</taxon>
        <taxon>Viridiplantae</taxon>
        <taxon>Streptophyta</taxon>
        <taxon>Embryophyta</taxon>
        <taxon>Tracheophyta</taxon>
        <taxon>Spermatophyta</taxon>
        <taxon>Magnoliopsida</taxon>
        <taxon>eudicotyledons</taxon>
        <taxon>Gunneridae</taxon>
        <taxon>Pentapetalae</taxon>
        <taxon>asterids</taxon>
        <taxon>campanulids</taxon>
        <taxon>Asterales</taxon>
        <taxon>Asteraceae</taxon>
        <taxon>Asteroideae</taxon>
        <taxon>Heliantheae alliance</taxon>
        <taxon>Heliantheae</taxon>
        <taxon>Helianthus</taxon>
    </lineage>
</organism>
<evidence type="ECO:0000313" key="1">
    <source>
        <dbReference type="EMBL" id="KAF5769522.1"/>
    </source>
</evidence>
<dbReference type="Proteomes" id="UP000215914">
    <property type="component" value="Unassembled WGS sequence"/>
</dbReference>
<reference evidence="1" key="2">
    <citation type="submission" date="2020-06" db="EMBL/GenBank/DDBJ databases">
        <title>Helianthus annuus Genome sequencing and assembly Release 2.</title>
        <authorList>
            <person name="Gouzy J."/>
            <person name="Langlade N."/>
            <person name="Munos S."/>
        </authorList>
    </citation>
    <scope>NUCLEOTIDE SEQUENCE</scope>
    <source>
        <tissue evidence="1">Leaves</tissue>
    </source>
</reference>
<protein>
    <submittedName>
        <fullName evidence="1">Uncharacterized protein</fullName>
    </submittedName>
</protein>
<comment type="caution">
    <text evidence="1">The sequence shown here is derived from an EMBL/GenBank/DDBJ whole genome shotgun (WGS) entry which is preliminary data.</text>
</comment>
<gene>
    <name evidence="1" type="ORF">HanXRQr2_Chr14g0649281</name>
</gene>
<dbReference type="AlphaFoldDB" id="A0A9K3E9T0"/>
<evidence type="ECO:0000313" key="2">
    <source>
        <dbReference type="Proteomes" id="UP000215914"/>
    </source>
</evidence>
<dbReference type="EMBL" id="MNCJ02000329">
    <property type="protein sequence ID" value="KAF5769522.1"/>
    <property type="molecule type" value="Genomic_DNA"/>
</dbReference>
<sequence>MSGCSHFNKSGILGYLLIIMRRSCLGLCVPLLVQRVRTISLDSSVTRVAHLSNFSGILIMLLKLRDMSTGRMTMTPEIPTLKYGLKTLFWRIKSPGYSHALYFLTSSWRYKTVYTDVLSQSGKTWLTSLTFL</sequence>
<name>A0A9K3E9T0_HELAN</name>
<proteinExistence type="predicted"/>
<dbReference type="Gramene" id="mRNA:HanXRQr2_Chr14g0649281">
    <property type="protein sequence ID" value="CDS:HanXRQr2_Chr14g0649281.1"/>
    <property type="gene ID" value="HanXRQr2_Chr14g0649281"/>
</dbReference>
<keyword evidence="2" id="KW-1185">Reference proteome</keyword>
<accession>A0A9K3E9T0</accession>
<reference evidence="1" key="1">
    <citation type="journal article" date="2017" name="Nature">
        <title>The sunflower genome provides insights into oil metabolism, flowering and Asterid evolution.</title>
        <authorList>
            <person name="Badouin H."/>
            <person name="Gouzy J."/>
            <person name="Grassa C.J."/>
            <person name="Murat F."/>
            <person name="Staton S.E."/>
            <person name="Cottret L."/>
            <person name="Lelandais-Briere C."/>
            <person name="Owens G.L."/>
            <person name="Carrere S."/>
            <person name="Mayjonade B."/>
            <person name="Legrand L."/>
            <person name="Gill N."/>
            <person name="Kane N.C."/>
            <person name="Bowers J.E."/>
            <person name="Hubner S."/>
            <person name="Bellec A."/>
            <person name="Berard A."/>
            <person name="Berges H."/>
            <person name="Blanchet N."/>
            <person name="Boniface M.C."/>
            <person name="Brunel D."/>
            <person name="Catrice O."/>
            <person name="Chaidir N."/>
            <person name="Claudel C."/>
            <person name="Donnadieu C."/>
            <person name="Faraut T."/>
            <person name="Fievet G."/>
            <person name="Helmstetter N."/>
            <person name="King M."/>
            <person name="Knapp S.J."/>
            <person name="Lai Z."/>
            <person name="Le Paslier M.C."/>
            <person name="Lippi Y."/>
            <person name="Lorenzon L."/>
            <person name="Mandel J.R."/>
            <person name="Marage G."/>
            <person name="Marchand G."/>
            <person name="Marquand E."/>
            <person name="Bret-Mestries E."/>
            <person name="Morien E."/>
            <person name="Nambeesan S."/>
            <person name="Nguyen T."/>
            <person name="Pegot-Espagnet P."/>
            <person name="Pouilly N."/>
            <person name="Raftis F."/>
            <person name="Sallet E."/>
            <person name="Schiex T."/>
            <person name="Thomas J."/>
            <person name="Vandecasteele C."/>
            <person name="Vares D."/>
            <person name="Vear F."/>
            <person name="Vautrin S."/>
            <person name="Crespi M."/>
            <person name="Mangin B."/>
            <person name="Burke J.M."/>
            <person name="Salse J."/>
            <person name="Munos S."/>
            <person name="Vincourt P."/>
            <person name="Rieseberg L.H."/>
            <person name="Langlade N.B."/>
        </authorList>
    </citation>
    <scope>NUCLEOTIDE SEQUENCE</scope>
    <source>
        <tissue evidence="1">Leaves</tissue>
    </source>
</reference>